<comment type="similarity">
    <text evidence="1 5 6">Belongs to the universal ribosomal protein uL11 family.</text>
</comment>
<evidence type="ECO:0000256" key="4">
    <source>
        <dbReference type="ARBA" id="ARBA00023274"/>
    </source>
</evidence>
<dbReference type="Pfam" id="PF03946">
    <property type="entry name" value="Ribosomal_L11_N"/>
    <property type="match status" value="1"/>
</dbReference>
<dbReference type="GO" id="GO:0003735">
    <property type="term" value="F:structural constituent of ribosome"/>
    <property type="evidence" value="ECO:0007669"/>
    <property type="project" value="InterPro"/>
</dbReference>
<evidence type="ECO:0000256" key="6">
    <source>
        <dbReference type="RuleBase" id="RU003978"/>
    </source>
</evidence>
<dbReference type="GO" id="GO:0070180">
    <property type="term" value="F:large ribosomal subunit rRNA binding"/>
    <property type="evidence" value="ECO:0007669"/>
    <property type="project" value="UniProtKB-UniRule"/>
</dbReference>
<comment type="subunit">
    <text evidence="5">Part of the ribosomal stalk of the 50S ribosomal subunit. Interacts with L10 and the large rRNA to form the base of the stalk. L10 forms an elongated spine to which L12 dimers bind in a sequential fashion forming a multimeric L10(L12)X complex.</text>
</comment>
<keyword evidence="4 5" id="KW-0687">Ribonucleoprotein</keyword>
<evidence type="ECO:0000259" key="8">
    <source>
        <dbReference type="Pfam" id="PF03946"/>
    </source>
</evidence>
<gene>
    <name evidence="5 9" type="primary">rplK</name>
    <name evidence="9" type="ORF">TPPER_00219</name>
</gene>
<reference evidence="9 10" key="1">
    <citation type="journal article" date="2017" name="ISME J.">
        <title>Tremblaya phenacola PPER: an evolutionary beta-gammaproteobacterium collage.</title>
        <authorList>
            <person name="Gil R."/>
            <person name="Vargas-Chavez C."/>
            <person name="Lopez-Madrigal S."/>
            <person name="Santos-Garcia D."/>
            <person name="Latorre A."/>
            <person name="Moya A."/>
        </authorList>
    </citation>
    <scope>NUCLEOTIDE SEQUENCE [LARGE SCALE GENOMIC DNA]</scope>
    <source>
        <strain evidence="9 10">PPER</strain>
    </source>
</reference>
<proteinExistence type="inferred from homology"/>
<dbReference type="EMBL" id="MKGN01000019">
    <property type="protein sequence ID" value="PHN16226.1"/>
    <property type="molecule type" value="Genomic_DNA"/>
</dbReference>
<evidence type="ECO:0000256" key="2">
    <source>
        <dbReference type="ARBA" id="ARBA00022481"/>
    </source>
</evidence>
<comment type="function">
    <text evidence="5">Forms part of the ribosomal stalk which helps the ribosome interact with GTP-bound translation factors.</text>
</comment>
<evidence type="ECO:0000256" key="3">
    <source>
        <dbReference type="ARBA" id="ARBA00022980"/>
    </source>
</evidence>
<dbReference type="PANTHER" id="PTHR11661">
    <property type="entry name" value="60S RIBOSOMAL PROTEIN L12"/>
    <property type="match status" value="1"/>
</dbReference>
<dbReference type="GO" id="GO:0006412">
    <property type="term" value="P:translation"/>
    <property type="evidence" value="ECO:0007669"/>
    <property type="project" value="UniProtKB-UniRule"/>
</dbReference>
<dbReference type="InterPro" id="IPR000911">
    <property type="entry name" value="Ribosomal_uL11"/>
</dbReference>
<evidence type="ECO:0000259" key="7">
    <source>
        <dbReference type="Pfam" id="PF00298"/>
    </source>
</evidence>
<dbReference type="OrthoDB" id="9802408at2"/>
<dbReference type="PANTHER" id="PTHR11661:SF1">
    <property type="entry name" value="LARGE RIBOSOMAL SUBUNIT PROTEIN UL11M"/>
    <property type="match status" value="1"/>
</dbReference>
<evidence type="ECO:0000313" key="10">
    <source>
        <dbReference type="Proteomes" id="UP000222818"/>
    </source>
</evidence>
<accession>A0A2G0V6Y2</accession>
<keyword evidence="5" id="KW-0699">rRNA-binding</keyword>
<dbReference type="InterPro" id="IPR020784">
    <property type="entry name" value="Ribosomal_uL11_N"/>
</dbReference>
<dbReference type="SUPFAM" id="SSF54747">
    <property type="entry name" value="Ribosomal L11/L12e N-terminal domain"/>
    <property type="match status" value="1"/>
</dbReference>
<keyword evidence="2 5" id="KW-0488">Methylation</keyword>
<protein>
    <recommendedName>
        <fullName evidence="5">Large ribosomal subunit protein uL11</fullName>
    </recommendedName>
</protein>
<dbReference type="InterPro" id="IPR036769">
    <property type="entry name" value="Ribosomal_uL11_C_sf"/>
</dbReference>
<evidence type="ECO:0000313" key="9">
    <source>
        <dbReference type="EMBL" id="PHN16226.1"/>
    </source>
</evidence>
<dbReference type="InterPro" id="IPR036796">
    <property type="entry name" value="Ribosomal_uL11_N_sf"/>
</dbReference>
<dbReference type="Pfam" id="PF00298">
    <property type="entry name" value="Ribosomal_L11"/>
    <property type="match status" value="1"/>
</dbReference>
<organism evidence="9 10">
    <name type="scientific">Candidatus Tremblayella phenacoccinincola</name>
    <dbReference type="NCBI Taxonomy" id="1010676"/>
    <lineage>
        <taxon>Bacteria</taxon>
        <taxon>Pseudomonadati</taxon>
        <taxon>Pseudomonadota</taxon>
        <taxon>Betaproteobacteria</taxon>
        <taxon>Candidatus Tremblayella</taxon>
    </lineage>
</organism>
<dbReference type="AlphaFoldDB" id="A0A2G0V6Y2"/>
<evidence type="ECO:0000256" key="1">
    <source>
        <dbReference type="ARBA" id="ARBA00010537"/>
    </source>
</evidence>
<dbReference type="SUPFAM" id="SSF46906">
    <property type="entry name" value="Ribosomal protein L11, C-terminal domain"/>
    <property type="match status" value="1"/>
</dbReference>
<evidence type="ECO:0000256" key="5">
    <source>
        <dbReference type="HAMAP-Rule" id="MF_00736"/>
    </source>
</evidence>
<dbReference type="SMART" id="SM00649">
    <property type="entry name" value="RL11"/>
    <property type="match status" value="1"/>
</dbReference>
<sequence length="143" mass="15748">MDTKKPACTLRLVIPAGKANPSPPVGPALGQKGVNIMEFCSSFNMLTNHIETGTLIPTIVSIQKDKSFNIRTRTTMTSVLIKKLSRDDSIQPNTKYIDYTDVKAIAEIKLRDLNTVVLDKAIKTIKGTIKTMGIKVKTGTHYE</sequence>
<dbReference type="CDD" id="cd00349">
    <property type="entry name" value="Ribosomal_L11"/>
    <property type="match status" value="1"/>
</dbReference>
<comment type="PTM">
    <text evidence="5">One or more lysine residues are methylated.</text>
</comment>
<keyword evidence="10" id="KW-1185">Reference proteome</keyword>
<dbReference type="GO" id="GO:0022625">
    <property type="term" value="C:cytosolic large ribosomal subunit"/>
    <property type="evidence" value="ECO:0007669"/>
    <property type="project" value="TreeGrafter"/>
</dbReference>
<dbReference type="HAMAP" id="MF_00736">
    <property type="entry name" value="Ribosomal_uL11"/>
    <property type="match status" value="1"/>
</dbReference>
<feature type="domain" description="Large ribosomal subunit protein uL11 N-terminal" evidence="8">
    <location>
        <begin position="11"/>
        <end position="68"/>
    </location>
</feature>
<dbReference type="Gene3D" id="1.10.10.250">
    <property type="entry name" value="Ribosomal protein L11, C-terminal domain"/>
    <property type="match status" value="1"/>
</dbReference>
<keyword evidence="5" id="KW-0694">RNA-binding</keyword>
<dbReference type="Gene3D" id="3.30.1550.10">
    <property type="entry name" value="Ribosomal protein L11/L12, N-terminal domain"/>
    <property type="match status" value="1"/>
</dbReference>
<feature type="domain" description="Large ribosomal subunit protein uL11 C-terminal" evidence="7">
    <location>
        <begin position="74"/>
        <end position="136"/>
    </location>
</feature>
<dbReference type="Proteomes" id="UP000222818">
    <property type="component" value="Unassembled WGS sequence"/>
</dbReference>
<comment type="caution">
    <text evidence="9">The sequence shown here is derived from an EMBL/GenBank/DDBJ whole genome shotgun (WGS) entry which is preliminary data.</text>
</comment>
<dbReference type="InterPro" id="IPR020783">
    <property type="entry name" value="Ribosomal_uL11_C"/>
</dbReference>
<name>A0A2G0V6Y2_9PROT</name>
<keyword evidence="3 5" id="KW-0689">Ribosomal protein</keyword>